<feature type="compositionally biased region" description="Basic and acidic residues" evidence="6">
    <location>
        <begin position="267"/>
        <end position="316"/>
    </location>
</feature>
<proteinExistence type="inferred from homology"/>
<dbReference type="PANTHER" id="PTHR46372:SF2">
    <property type="entry name" value="PROTEIN WVD2-LIKE 3"/>
    <property type="match status" value="1"/>
</dbReference>
<evidence type="ECO:0000256" key="3">
    <source>
        <dbReference type="ARBA" id="ARBA00022490"/>
    </source>
</evidence>
<protein>
    <submittedName>
        <fullName evidence="8">Protein wvd2-like 1</fullName>
    </submittedName>
</protein>
<comment type="similarity">
    <text evidence="2">Belongs to the TPX2 family.</text>
</comment>
<dbReference type="AlphaFoldDB" id="A0A830CCR0"/>
<evidence type="ECO:0000256" key="1">
    <source>
        <dbReference type="ARBA" id="ARBA00004245"/>
    </source>
</evidence>
<keyword evidence="5" id="KW-0206">Cytoskeleton</keyword>
<evidence type="ECO:0000256" key="5">
    <source>
        <dbReference type="ARBA" id="ARBA00023212"/>
    </source>
</evidence>
<dbReference type="Pfam" id="PF06886">
    <property type="entry name" value="TPX2"/>
    <property type="match status" value="1"/>
</dbReference>
<keyword evidence="9" id="KW-1185">Reference proteome</keyword>
<evidence type="ECO:0000259" key="7">
    <source>
        <dbReference type="Pfam" id="PF06886"/>
    </source>
</evidence>
<keyword evidence="4" id="KW-0493">Microtubule</keyword>
<name>A0A830CCR0_9LAMI</name>
<feature type="compositionally biased region" description="Polar residues" evidence="6">
    <location>
        <begin position="119"/>
        <end position="134"/>
    </location>
</feature>
<feature type="region of interest" description="Disordered" evidence="6">
    <location>
        <begin position="108"/>
        <end position="161"/>
    </location>
</feature>
<sequence length="337" mass="37239">MGIESSDVHIDKEPNGVIPIEILDENTEAQDCVVKECNSEIKVTNKEVEMLEGQKVTDDNKKTRSGGKKSARSAVGNCKAKFTVPQPFALATEKRALNGIRASYGVEFDNVTGGEKPSQHVSLHSSSLKQNPTGSPIAPKKPLQPDNKKHSDEDNCSVASSTLAPARKFKTTLASAPVFKSSQRAERRKEFFLKLEEKHQALEAEKTQCEARTKEEAEAAIRQLRKSLLFKASPMPSFYHEGPSPKVKLKKAPPTRAKSPKWGRRKSFSDAKSGDSGDQETRHSFPIFRDRKDGTDIKDGTASCKSREQVHHGAEMDEAFKPNKLIGERCMNIAVHS</sequence>
<organism evidence="8 9">
    <name type="scientific">Phtheirospermum japonicum</name>
    <dbReference type="NCBI Taxonomy" id="374723"/>
    <lineage>
        <taxon>Eukaryota</taxon>
        <taxon>Viridiplantae</taxon>
        <taxon>Streptophyta</taxon>
        <taxon>Embryophyta</taxon>
        <taxon>Tracheophyta</taxon>
        <taxon>Spermatophyta</taxon>
        <taxon>Magnoliopsida</taxon>
        <taxon>eudicotyledons</taxon>
        <taxon>Gunneridae</taxon>
        <taxon>Pentapetalae</taxon>
        <taxon>asterids</taxon>
        <taxon>lamiids</taxon>
        <taxon>Lamiales</taxon>
        <taxon>Orobanchaceae</taxon>
        <taxon>Orobanchaceae incertae sedis</taxon>
        <taxon>Phtheirospermum</taxon>
    </lineage>
</organism>
<accession>A0A830CCR0</accession>
<dbReference type="InterPro" id="IPR027329">
    <property type="entry name" value="TPX2_C"/>
</dbReference>
<comment type="caution">
    <text evidence="8">The sequence shown here is derived from an EMBL/GenBank/DDBJ whole genome shotgun (WGS) entry which is preliminary data.</text>
</comment>
<evidence type="ECO:0000313" key="8">
    <source>
        <dbReference type="EMBL" id="GFP94124.1"/>
    </source>
</evidence>
<feature type="region of interest" description="Disordered" evidence="6">
    <location>
        <begin position="54"/>
        <end position="75"/>
    </location>
</feature>
<dbReference type="Proteomes" id="UP000653305">
    <property type="component" value="Unassembled WGS sequence"/>
</dbReference>
<gene>
    <name evidence="8" type="ORF">PHJA_001556800</name>
</gene>
<feature type="region of interest" description="Disordered" evidence="6">
    <location>
        <begin position="234"/>
        <end position="316"/>
    </location>
</feature>
<feature type="compositionally biased region" description="Basic residues" evidence="6">
    <location>
        <begin position="247"/>
        <end position="266"/>
    </location>
</feature>
<evidence type="ECO:0000256" key="6">
    <source>
        <dbReference type="SAM" id="MobiDB-lite"/>
    </source>
</evidence>
<dbReference type="PANTHER" id="PTHR46372">
    <property type="entry name" value="PROTEIN WVD2-LIKE 3"/>
    <property type="match status" value="1"/>
</dbReference>
<dbReference type="GO" id="GO:0000226">
    <property type="term" value="P:microtubule cytoskeleton organization"/>
    <property type="evidence" value="ECO:0007669"/>
    <property type="project" value="InterPro"/>
</dbReference>
<reference evidence="8" key="1">
    <citation type="submission" date="2020-07" db="EMBL/GenBank/DDBJ databases">
        <title>Ethylene signaling mediates host invasion by parasitic plants.</title>
        <authorList>
            <person name="Yoshida S."/>
        </authorList>
    </citation>
    <scope>NUCLEOTIDE SEQUENCE</scope>
    <source>
        <strain evidence="8">Okayama</strain>
    </source>
</reference>
<dbReference type="InterPro" id="IPR044806">
    <property type="entry name" value="WVD2/WDL1-4"/>
</dbReference>
<dbReference type="EMBL" id="BMAC01000335">
    <property type="protein sequence ID" value="GFP94124.1"/>
    <property type="molecule type" value="Genomic_DNA"/>
</dbReference>
<comment type="subcellular location">
    <subcellularLocation>
        <location evidence="1">Cytoplasm</location>
        <location evidence="1">Cytoskeleton</location>
    </subcellularLocation>
</comment>
<evidence type="ECO:0000256" key="4">
    <source>
        <dbReference type="ARBA" id="ARBA00022701"/>
    </source>
</evidence>
<evidence type="ECO:0000313" key="9">
    <source>
        <dbReference type="Proteomes" id="UP000653305"/>
    </source>
</evidence>
<feature type="domain" description="TPX2 C-terminal" evidence="7">
    <location>
        <begin position="178"/>
        <end position="252"/>
    </location>
</feature>
<dbReference type="OrthoDB" id="1925970at2759"/>
<dbReference type="GO" id="GO:0008017">
    <property type="term" value="F:microtubule binding"/>
    <property type="evidence" value="ECO:0007669"/>
    <property type="project" value="InterPro"/>
</dbReference>
<evidence type="ECO:0000256" key="2">
    <source>
        <dbReference type="ARBA" id="ARBA00005885"/>
    </source>
</evidence>
<dbReference type="GO" id="GO:0005874">
    <property type="term" value="C:microtubule"/>
    <property type="evidence" value="ECO:0007669"/>
    <property type="project" value="UniProtKB-KW"/>
</dbReference>
<keyword evidence="3" id="KW-0963">Cytoplasm</keyword>